<dbReference type="EMBL" id="JBCEWA010000001">
    <property type="protein sequence ID" value="MEL5987140.1"/>
    <property type="molecule type" value="Genomic_DNA"/>
</dbReference>
<name>A0ABU9LGW5_9BACL</name>
<feature type="domain" description="Serine aminopeptidase S33" evidence="1">
    <location>
        <begin position="26"/>
        <end position="291"/>
    </location>
</feature>
<organism evidence="2 3">
    <name type="scientific">Kurthia gibsonii</name>
    <dbReference type="NCBI Taxonomy" id="33946"/>
    <lineage>
        <taxon>Bacteria</taxon>
        <taxon>Bacillati</taxon>
        <taxon>Bacillota</taxon>
        <taxon>Bacilli</taxon>
        <taxon>Bacillales</taxon>
        <taxon>Caryophanaceae</taxon>
        <taxon>Kurthia</taxon>
    </lineage>
</organism>
<gene>
    <name evidence="2" type="ORF">AAF454_01725</name>
</gene>
<dbReference type="RefSeq" id="WP_255314691.1">
    <property type="nucleotide sequence ID" value="NZ_BJOB01000002.1"/>
</dbReference>
<dbReference type="Gene3D" id="3.40.50.1820">
    <property type="entry name" value="alpha/beta hydrolase"/>
    <property type="match status" value="1"/>
</dbReference>
<dbReference type="InterPro" id="IPR050266">
    <property type="entry name" value="AB_hydrolase_sf"/>
</dbReference>
<proteinExistence type="predicted"/>
<dbReference type="InterPro" id="IPR022742">
    <property type="entry name" value="Hydrolase_4"/>
</dbReference>
<evidence type="ECO:0000313" key="2">
    <source>
        <dbReference type="EMBL" id="MEL5987140.1"/>
    </source>
</evidence>
<reference evidence="2 3" key="1">
    <citation type="submission" date="2024-04" db="EMBL/GenBank/DDBJ databases">
        <authorList>
            <person name="Wu Y.S."/>
            <person name="Zhang L."/>
        </authorList>
    </citation>
    <scope>NUCLEOTIDE SEQUENCE [LARGE SCALE GENOMIC DNA]</scope>
    <source>
        <strain evidence="2 3">KG-01</strain>
    </source>
</reference>
<keyword evidence="2" id="KW-0378">Hydrolase</keyword>
<dbReference type="GeneID" id="97820068"/>
<evidence type="ECO:0000313" key="3">
    <source>
        <dbReference type="Proteomes" id="UP001398420"/>
    </source>
</evidence>
<sequence length="314" mass="36277">MDKIQKEIRVQHDHIIVANVYMPEKEIRGHVHIFHGMAEHQERYEKFARFLNEHGYVVSTHDHRGHGQTASKNNAPYGFFAEEDGFEVVVQDAHDVIQAIRQEHDWPMPILIGHSMGSFILRRYIEFYSHEVKKVILIGTGAFSSLHRVGLYTARLLASQKGKTKPAKLLEQMSFGSYNAKVENSKTSSDWLSTDSREVRKYIEDDLCGFTCTNQFYVDLLTGLATLSKEAEVNRIRKDLPILLISGKEDPVGDYGKGVWRVARQYYHAGFTHVTVHLFEHKRHEILNEQNNTMVYKTILKWLEKKSHERATAV</sequence>
<protein>
    <submittedName>
        <fullName evidence="2">Alpha/beta fold hydrolase</fullName>
    </submittedName>
</protein>
<dbReference type="InterPro" id="IPR029058">
    <property type="entry name" value="AB_hydrolase_fold"/>
</dbReference>
<comment type="caution">
    <text evidence="2">The sequence shown here is derived from an EMBL/GenBank/DDBJ whole genome shotgun (WGS) entry which is preliminary data.</text>
</comment>
<keyword evidence="3" id="KW-1185">Reference proteome</keyword>
<accession>A0ABU9LGW5</accession>
<dbReference type="Proteomes" id="UP001398420">
    <property type="component" value="Unassembled WGS sequence"/>
</dbReference>
<dbReference type="PANTHER" id="PTHR43798">
    <property type="entry name" value="MONOACYLGLYCEROL LIPASE"/>
    <property type="match status" value="1"/>
</dbReference>
<dbReference type="GO" id="GO:0016787">
    <property type="term" value="F:hydrolase activity"/>
    <property type="evidence" value="ECO:0007669"/>
    <property type="project" value="UniProtKB-KW"/>
</dbReference>
<dbReference type="Pfam" id="PF12146">
    <property type="entry name" value="Hydrolase_4"/>
    <property type="match status" value="1"/>
</dbReference>
<dbReference type="SUPFAM" id="SSF53474">
    <property type="entry name" value="alpha/beta-Hydrolases"/>
    <property type="match status" value="1"/>
</dbReference>
<dbReference type="PANTHER" id="PTHR43798:SF33">
    <property type="entry name" value="HYDROLASE, PUTATIVE (AFU_ORTHOLOGUE AFUA_2G14860)-RELATED"/>
    <property type="match status" value="1"/>
</dbReference>
<evidence type="ECO:0000259" key="1">
    <source>
        <dbReference type="Pfam" id="PF12146"/>
    </source>
</evidence>